<dbReference type="HAMAP" id="MF_00145">
    <property type="entry name" value="Phosphoglyc_kinase"/>
    <property type="match status" value="1"/>
</dbReference>
<evidence type="ECO:0000256" key="7">
    <source>
        <dbReference type="ARBA" id="ARBA00022490"/>
    </source>
</evidence>
<keyword evidence="12 13" id="KW-0324">Glycolysis</keyword>
<feature type="binding site" evidence="13">
    <location>
        <position position="38"/>
    </location>
    <ligand>
        <name>substrate</name>
    </ligand>
</feature>
<dbReference type="Proteomes" id="UP000236248">
    <property type="component" value="Chromosome NCAV"/>
</dbReference>
<evidence type="ECO:0000256" key="5">
    <source>
        <dbReference type="ARBA" id="ARBA00013061"/>
    </source>
</evidence>
<reference evidence="18" key="1">
    <citation type="submission" date="2018-01" db="EMBL/GenBank/DDBJ databases">
        <authorList>
            <person name="Kerou L M."/>
        </authorList>
    </citation>
    <scope>NUCLEOTIDE SEQUENCE [LARGE SCALE GENOMIC DNA]</scope>
    <source>
        <strain evidence="18">SCU2</strain>
    </source>
</reference>
<proteinExistence type="inferred from homology"/>
<feature type="binding site" evidence="13 14">
    <location>
        <begin position="21"/>
        <end position="23"/>
    </location>
    <ligand>
        <name>substrate</name>
    </ligand>
</feature>
<evidence type="ECO:0000256" key="1">
    <source>
        <dbReference type="ARBA" id="ARBA00000642"/>
    </source>
</evidence>
<dbReference type="KEGG" id="ncv:NCAV_0229"/>
<gene>
    <name evidence="13 17" type="primary">pgk</name>
    <name evidence="17" type="ORF">NCAV_0229</name>
</gene>
<dbReference type="GO" id="GO:0005829">
    <property type="term" value="C:cytosol"/>
    <property type="evidence" value="ECO:0007669"/>
    <property type="project" value="TreeGrafter"/>
</dbReference>
<evidence type="ECO:0000313" key="17">
    <source>
        <dbReference type="EMBL" id="SPC33427.1"/>
    </source>
</evidence>
<comment type="subunit">
    <text evidence="13">Monomer.</text>
</comment>
<evidence type="ECO:0000256" key="8">
    <source>
        <dbReference type="ARBA" id="ARBA00022679"/>
    </source>
</evidence>
<dbReference type="Pfam" id="PF00162">
    <property type="entry name" value="PGK"/>
    <property type="match status" value="1"/>
</dbReference>
<dbReference type="GO" id="GO:0005524">
    <property type="term" value="F:ATP binding"/>
    <property type="evidence" value="ECO:0007669"/>
    <property type="project" value="UniProtKB-KW"/>
</dbReference>
<dbReference type="PROSITE" id="PS00111">
    <property type="entry name" value="PGLYCERATE_KINASE"/>
    <property type="match status" value="1"/>
</dbReference>
<comment type="similarity">
    <text evidence="4 13 16">Belongs to the phosphoglycerate kinase family.</text>
</comment>
<dbReference type="FunFam" id="3.40.50.1260:FF:000006">
    <property type="entry name" value="Phosphoglycerate kinase"/>
    <property type="match status" value="1"/>
</dbReference>
<evidence type="ECO:0000256" key="13">
    <source>
        <dbReference type="HAMAP-Rule" id="MF_00145"/>
    </source>
</evidence>
<dbReference type="AlphaFoldDB" id="A0A2K5AP82"/>
<evidence type="ECO:0000313" key="18">
    <source>
        <dbReference type="Proteomes" id="UP000236248"/>
    </source>
</evidence>
<dbReference type="RefSeq" id="WP_103287748.1">
    <property type="nucleotide sequence ID" value="NZ_LT981265.1"/>
</dbReference>
<evidence type="ECO:0000256" key="9">
    <source>
        <dbReference type="ARBA" id="ARBA00022741"/>
    </source>
</evidence>
<evidence type="ECO:0000256" key="3">
    <source>
        <dbReference type="ARBA" id="ARBA00004838"/>
    </source>
</evidence>
<feature type="binding site" evidence="14">
    <location>
        <position position="156"/>
    </location>
    <ligand>
        <name>(2R)-3-phosphoglycerate</name>
        <dbReference type="ChEBI" id="CHEBI:58272"/>
    </ligand>
</feature>
<accession>A0A2K5AP82</accession>
<dbReference type="GeneID" id="41594330"/>
<dbReference type="GO" id="GO:0043531">
    <property type="term" value="F:ADP binding"/>
    <property type="evidence" value="ECO:0007669"/>
    <property type="project" value="TreeGrafter"/>
</dbReference>
<dbReference type="InterPro" id="IPR015824">
    <property type="entry name" value="Phosphoglycerate_kinase_N"/>
</dbReference>
<dbReference type="PANTHER" id="PTHR11406:SF23">
    <property type="entry name" value="PHOSPHOGLYCERATE KINASE 1, CHLOROPLASTIC-RELATED"/>
    <property type="match status" value="1"/>
</dbReference>
<comment type="pathway">
    <text evidence="3 13">Carbohydrate degradation; glycolysis; pyruvate from D-glyceraldehyde 3-phosphate: step 2/5.</text>
</comment>
<feature type="binding site" evidence="14">
    <location>
        <position position="116"/>
    </location>
    <ligand>
        <name>(2R)-3-phosphoglycerate</name>
        <dbReference type="ChEBI" id="CHEBI:58272"/>
    </ligand>
</feature>
<evidence type="ECO:0000256" key="10">
    <source>
        <dbReference type="ARBA" id="ARBA00022777"/>
    </source>
</evidence>
<dbReference type="FunFam" id="3.40.50.1260:FF:000012">
    <property type="entry name" value="Phosphoglycerate kinase"/>
    <property type="match status" value="1"/>
</dbReference>
<dbReference type="InterPro" id="IPR015911">
    <property type="entry name" value="Phosphoglycerate_kinase_CS"/>
</dbReference>
<evidence type="ECO:0000256" key="11">
    <source>
        <dbReference type="ARBA" id="ARBA00022840"/>
    </source>
</evidence>
<evidence type="ECO:0000256" key="15">
    <source>
        <dbReference type="PIRSR" id="PIRSR000724-2"/>
    </source>
</evidence>
<feature type="binding site" evidence="14">
    <location>
        <position position="38"/>
    </location>
    <ligand>
        <name>(2R)-3-phosphoglycerate</name>
        <dbReference type="ChEBI" id="CHEBI:58272"/>
    </ligand>
</feature>
<dbReference type="PANTHER" id="PTHR11406">
    <property type="entry name" value="PHOSPHOGLYCERATE KINASE"/>
    <property type="match status" value="1"/>
</dbReference>
<feature type="binding site" evidence="13 15">
    <location>
        <position position="325"/>
    </location>
    <ligand>
        <name>ATP</name>
        <dbReference type="ChEBI" id="CHEBI:30616"/>
    </ligand>
</feature>
<dbReference type="UniPathway" id="UPA00109">
    <property type="reaction ID" value="UER00185"/>
</dbReference>
<evidence type="ECO:0000256" key="12">
    <source>
        <dbReference type="ARBA" id="ARBA00023152"/>
    </source>
</evidence>
<dbReference type="EC" id="2.7.2.3" evidence="5 13"/>
<dbReference type="Gene3D" id="3.40.50.1260">
    <property type="entry name" value="Phosphoglycerate kinase, N-terminal domain"/>
    <property type="match status" value="2"/>
</dbReference>
<keyword evidence="18" id="KW-1185">Reference proteome</keyword>
<dbReference type="PIRSF" id="PIRSF000724">
    <property type="entry name" value="Pgk"/>
    <property type="match status" value="1"/>
</dbReference>
<evidence type="ECO:0000256" key="2">
    <source>
        <dbReference type="ARBA" id="ARBA00004496"/>
    </source>
</evidence>
<evidence type="ECO:0000256" key="4">
    <source>
        <dbReference type="ARBA" id="ARBA00008982"/>
    </source>
</evidence>
<comment type="subcellular location">
    <subcellularLocation>
        <location evidence="2 13">Cytoplasm</location>
    </subcellularLocation>
</comment>
<comment type="caution">
    <text evidence="13">Lacks conserved residue(s) required for the propagation of feature annotation.</text>
</comment>
<protein>
    <recommendedName>
        <fullName evidence="6 13">Phosphoglycerate kinase</fullName>
        <ecNumber evidence="5 13">2.7.2.3</ecNumber>
    </recommendedName>
</protein>
<evidence type="ECO:0000256" key="6">
    <source>
        <dbReference type="ARBA" id="ARBA00016471"/>
    </source>
</evidence>
<dbReference type="EMBL" id="LT981265">
    <property type="protein sequence ID" value="SPC33427.1"/>
    <property type="molecule type" value="Genomic_DNA"/>
</dbReference>
<keyword evidence="11 13" id="KW-0067">ATP-binding</keyword>
<keyword evidence="10 13" id="KW-0418">Kinase</keyword>
<dbReference type="SUPFAM" id="SSF53748">
    <property type="entry name" value="Phosphoglycerate kinase"/>
    <property type="match status" value="1"/>
</dbReference>
<keyword evidence="7 13" id="KW-0963">Cytoplasm</keyword>
<dbReference type="GO" id="GO:0006094">
    <property type="term" value="P:gluconeogenesis"/>
    <property type="evidence" value="ECO:0007669"/>
    <property type="project" value="TreeGrafter"/>
</dbReference>
<name>A0A2K5AP82_9ARCH</name>
<feature type="binding site" evidence="13 14">
    <location>
        <begin position="59"/>
        <end position="62"/>
    </location>
    <ligand>
        <name>substrate</name>
    </ligand>
</feature>
<organism evidence="17 18">
    <name type="scientific">Candidatus Nitrosocaldus cavascurensis</name>
    <dbReference type="NCBI Taxonomy" id="2058097"/>
    <lineage>
        <taxon>Archaea</taxon>
        <taxon>Nitrososphaerota</taxon>
        <taxon>Nitrososphaeria</taxon>
        <taxon>Candidatus Nitrosocaldales</taxon>
        <taxon>Candidatus Nitrosocaldaceae</taxon>
        <taxon>Candidatus Nitrosocaldus</taxon>
    </lineage>
</organism>
<feature type="binding site" evidence="13">
    <location>
        <position position="156"/>
    </location>
    <ligand>
        <name>substrate</name>
    </ligand>
</feature>
<dbReference type="GO" id="GO:0006096">
    <property type="term" value="P:glycolytic process"/>
    <property type="evidence" value="ECO:0007669"/>
    <property type="project" value="UniProtKB-UniRule"/>
</dbReference>
<evidence type="ECO:0000256" key="14">
    <source>
        <dbReference type="PIRSR" id="PIRSR000724-1"/>
    </source>
</evidence>
<dbReference type="GO" id="GO:0004618">
    <property type="term" value="F:phosphoglycerate kinase activity"/>
    <property type="evidence" value="ECO:0007669"/>
    <property type="project" value="UniProtKB-UniRule"/>
</dbReference>
<comment type="catalytic activity">
    <reaction evidence="1 13 16">
        <text>(2R)-3-phosphoglycerate + ATP = (2R)-3-phospho-glyceroyl phosphate + ADP</text>
        <dbReference type="Rhea" id="RHEA:14801"/>
        <dbReference type="ChEBI" id="CHEBI:30616"/>
        <dbReference type="ChEBI" id="CHEBI:57604"/>
        <dbReference type="ChEBI" id="CHEBI:58272"/>
        <dbReference type="ChEBI" id="CHEBI:456216"/>
        <dbReference type="EC" id="2.7.2.3"/>
    </reaction>
</comment>
<dbReference type="PRINTS" id="PR00477">
    <property type="entry name" value="PHGLYCKINASE"/>
</dbReference>
<dbReference type="InterPro" id="IPR036043">
    <property type="entry name" value="Phosphoglycerate_kinase_sf"/>
</dbReference>
<evidence type="ECO:0000256" key="16">
    <source>
        <dbReference type="RuleBase" id="RU000532"/>
    </source>
</evidence>
<feature type="binding site" evidence="13">
    <location>
        <position position="116"/>
    </location>
    <ligand>
        <name>substrate</name>
    </ligand>
</feature>
<keyword evidence="8 13" id="KW-0808">Transferase</keyword>
<keyword evidence="9 13" id="KW-0547">Nucleotide-binding</keyword>
<dbReference type="InterPro" id="IPR001576">
    <property type="entry name" value="Phosphoglycerate_kinase"/>
</dbReference>
<feature type="binding site" evidence="13">
    <location>
        <begin position="351"/>
        <end position="354"/>
    </location>
    <ligand>
        <name>ATP</name>
        <dbReference type="ChEBI" id="CHEBI:30616"/>
    </ligand>
</feature>
<sequence length="403" mass="44550">MNMLTVDDMDLNGKTVFIRVDMNVPIHPDTLKIIERIRISEASTTIKELEHARVVVGSHQGRVGRYDYTDLSQHAEILEGMIGRKVMFVEDVMGPEARRRIEGMKDGDVLLLDNLRFCAEENYEFAPKDAANTVMVRRLARFMDACILDCFPSAHRAHPSIVGFPYLLPACAGRLVAREVQSLDRVLTVAKGPYVVILGGSKISDRLEAIETLIQGGRADKVLLTGLISIIFLMAQGRFKANKLGIKEEALVEKARKLMQKYPNVFMLPVDYATENNGERVEKNLDEFTDDDTILDIGSKTIESYEKVISGAGTIFMSGPAGAFEREQFAYGTKTLLEIVARSLSTTIVSGGHMTAALQRFGLSDKVDHISTAGGALVLYLAGKKLPMMEVLEMAYERVAAKA</sequence>